<dbReference type="PANTHER" id="PTHR34581:SF2">
    <property type="entry name" value="PTS SYSTEM N,N'-DIACETYLCHITOBIOSE-SPECIFIC EIIB COMPONENT"/>
    <property type="match status" value="1"/>
</dbReference>
<keyword evidence="5" id="KW-0598">Phosphotransferase system</keyword>
<sequence length="99" mass="10438">MKKVLVCCTAGVSTSLLVSKMQHVATERNLGIEIEAHPMSDAVSKISEADLVLLSPQIGFAKGSVEEVSTVPVSVIDQDLYARADAPGIMDGVAELLEL</sequence>
<dbReference type="SUPFAM" id="SSF52794">
    <property type="entry name" value="PTS system IIB component-like"/>
    <property type="match status" value="1"/>
</dbReference>
<organism evidence="9 10">
    <name type="scientific">Collinsella ureilytica</name>
    <dbReference type="NCBI Taxonomy" id="2869515"/>
    <lineage>
        <taxon>Bacteria</taxon>
        <taxon>Bacillati</taxon>
        <taxon>Actinomycetota</taxon>
        <taxon>Coriobacteriia</taxon>
        <taxon>Coriobacteriales</taxon>
        <taxon>Coriobacteriaceae</taxon>
        <taxon>Collinsella</taxon>
    </lineage>
</organism>
<evidence type="ECO:0000259" key="8">
    <source>
        <dbReference type="PROSITE" id="PS51100"/>
    </source>
</evidence>
<evidence type="ECO:0000313" key="10">
    <source>
        <dbReference type="Proteomes" id="UP000700908"/>
    </source>
</evidence>
<dbReference type="InterPro" id="IPR003501">
    <property type="entry name" value="PTS_EIIB_2/3"/>
</dbReference>
<evidence type="ECO:0000256" key="7">
    <source>
        <dbReference type="PROSITE-ProRule" id="PRU00423"/>
    </source>
</evidence>
<feature type="modified residue" description="Phosphocysteine; by EIIA" evidence="7">
    <location>
        <position position="8"/>
    </location>
</feature>
<keyword evidence="6" id="KW-0418">Kinase</keyword>
<gene>
    <name evidence="9" type="ORF">K6V98_03690</name>
</gene>
<name>A0ABS7MJA7_9ACTN</name>
<evidence type="ECO:0000313" key="9">
    <source>
        <dbReference type="EMBL" id="MBY4797459.1"/>
    </source>
</evidence>
<dbReference type="Gene3D" id="3.40.50.2300">
    <property type="match status" value="1"/>
</dbReference>
<keyword evidence="2" id="KW-0597">Phosphoprotein</keyword>
<dbReference type="PANTHER" id="PTHR34581">
    <property type="entry name" value="PTS SYSTEM N,N'-DIACETYLCHITOBIOSE-SPECIFIC EIIB COMPONENT"/>
    <property type="match status" value="1"/>
</dbReference>
<evidence type="ECO:0000256" key="3">
    <source>
        <dbReference type="ARBA" id="ARBA00022597"/>
    </source>
</evidence>
<dbReference type="InterPro" id="IPR036095">
    <property type="entry name" value="PTS_EIIB-like_sf"/>
</dbReference>
<proteinExistence type="predicted"/>
<accession>A0ABS7MJA7</accession>
<feature type="domain" description="PTS EIIB type-3" evidence="8">
    <location>
        <begin position="1"/>
        <end position="99"/>
    </location>
</feature>
<evidence type="ECO:0000256" key="6">
    <source>
        <dbReference type="ARBA" id="ARBA00022777"/>
    </source>
</evidence>
<dbReference type="Pfam" id="PF02302">
    <property type="entry name" value="PTS_IIB"/>
    <property type="match status" value="1"/>
</dbReference>
<evidence type="ECO:0000256" key="1">
    <source>
        <dbReference type="ARBA" id="ARBA00022448"/>
    </source>
</evidence>
<keyword evidence="3 9" id="KW-0762">Sugar transport</keyword>
<keyword evidence="1" id="KW-0813">Transport</keyword>
<protein>
    <submittedName>
        <fullName evidence="9">PTS sugar transporter subunit IIB</fullName>
    </submittedName>
</protein>
<evidence type="ECO:0000256" key="5">
    <source>
        <dbReference type="ARBA" id="ARBA00022683"/>
    </source>
</evidence>
<keyword evidence="10" id="KW-1185">Reference proteome</keyword>
<keyword evidence="4" id="KW-0808">Transferase</keyword>
<dbReference type="RefSeq" id="WP_222199176.1">
    <property type="nucleotide sequence ID" value="NZ_JAIMFO010000005.1"/>
</dbReference>
<evidence type="ECO:0000256" key="4">
    <source>
        <dbReference type="ARBA" id="ARBA00022679"/>
    </source>
</evidence>
<dbReference type="InterPro" id="IPR051819">
    <property type="entry name" value="PTS_sugar-specific_EIIB"/>
</dbReference>
<dbReference type="Proteomes" id="UP000700908">
    <property type="component" value="Unassembled WGS sequence"/>
</dbReference>
<comment type="caution">
    <text evidence="9">The sequence shown here is derived from an EMBL/GenBank/DDBJ whole genome shotgun (WGS) entry which is preliminary data.</text>
</comment>
<dbReference type="InterPro" id="IPR013012">
    <property type="entry name" value="PTS_EIIB_3"/>
</dbReference>
<evidence type="ECO:0000256" key="2">
    <source>
        <dbReference type="ARBA" id="ARBA00022553"/>
    </source>
</evidence>
<reference evidence="9 10" key="1">
    <citation type="submission" date="2021-08" db="EMBL/GenBank/DDBJ databases">
        <title>Collinsella faecalis sp. nov. isolated from swine faeces.</title>
        <authorList>
            <person name="Oh B.S."/>
            <person name="Lee J.H."/>
        </authorList>
    </citation>
    <scope>NUCLEOTIDE SEQUENCE [LARGE SCALE GENOMIC DNA]</scope>
    <source>
        <strain evidence="9 10">AGMB00827</strain>
    </source>
</reference>
<dbReference type="PROSITE" id="PS51100">
    <property type="entry name" value="PTS_EIIB_TYPE_3"/>
    <property type="match status" value="1"/>
</dbReference>
<dbReference type="EMBL" id="JAIMFO010000005">
    <property type="protein sequence ID" value="MBY4797459.1"/>
    <property type="molecule type" value="Genomic_DNA"/>
</dbReference>